<feature type="non-terminal residue" evidence="1">
    <location>
        <position position="1"/>
    </location>
</feature>
<gene>
    <name evidence="1" type="ORF">POCULU_LOCUS6903</name>
</gene>
<sequence>HTQGVDWQFDETVIQKHMNLFAKRENAPESTCREANEKFMLEV</sequence>
<protein>
    <submittedName>
        <fullName evidence="1">1109_t:CDS:1</fullName>
    </submittedName>
</protein>
<organism evidence="1 2">
    <name type="scientific">Paraglomus occultum</name>
    <dbReference type="NCBI Taxonomy" id="144539"/>
    <lineage>
        <taxon>Eukaryota</taxon>
        <taxon>Fungi</taxon>
        <taxon>Fungi incertae sedis</taxon>
        <taxon>Mucoromycota</taxon>
        <taxon>Glomeromycotina</taxon>
        <taxon>Glomeromycetes</taxon>
        <taxon>Paraglomerales</taxon>
        <taxon>Paraglomeraceae</taxon>
        <taxon>Paraglomus</taxon>
    </lineage>
</organism>
<dbReference type="AlphaFoldDB" id="A0A9N9GAW7"/>
<accession>A0A9N9GAW7</accession>
<reference evidence="1" key="1">
    <citation type="submission" date="2021-06" db="EMBL/GenBank/DDBJ databases">
        <authorList>
            <person name="Kallberg Y."/>
            <person name="Tangrot J."/>
            <person name="Rosling A."/>
        </authorList>
    </citation>
    <scope>NUCLEOTIDE SEQUENCE</scope>
    <source>
        <strain evidence="1">IA702</strain>
    </source>
</reference>
<evidence type="ECO:0000313" key="1">
    <source>
        <dbReference type="EMBL" id="CAG8589580.1"/>
    </source>
</evidence>
<name>A0A9N9GAW7_9GLOM</name>
<evidence type="ECO:0000313" key="2">
    <source>
        <dbReference type="Proteomes" id="UP000789572"/>
    </source>
</evidence>
<dbReference type="EMBL" id="CAJVPJ010001398">
    <property type="protein sequence ID" value="CAG8589580.1"/>
    <property type="molecule type" value="Genomic_DNA"/>
</dbReference>
<proteinExistence type="predicted"/>
<comment type="caution">
    <text evidence="1">The sequence shown here is derived from an EMBL/GenBank/DDBJ whole genome shotgun (WGS) entry which is preliminary data.</text>
</comment>
<dbReference type="Proteomes" id="UP000789572">
    <property type="component" value="Unassembled WGS sequence"/>
</dbReference>
<keyword evidence="2" id="KW-1185">Reference proteome</keyword>